<dbReference type="SUPFAM" id="SSF144083">
    <property type="entry name" value="Magnesium transport protein CorA, transmembrane region"/>
    <property type="match status" value="1"/>
</dbReference>
<dbReference type="InterPro" id="IPR045863">
    <property type="entry name" value="CorA_TM1_TM2"/>
</dbReference>
<dbReference type="Proteomes" id="UP000548476">
    <property type="component" value="Unassembled WGS sequence"/>
</dbReference>
<protein>
    <submittedName>
        <fullName evidence="13">Magnesium transporter</fullName>
    </submittedName>
</protein>
<dbReference type="Gene3D" id="1.20.58.340">
    <property type="entry name" value="Magnesium transport protein CorA, transmembrane region"/>
    <property type="match status" value="2"/>
</dbReference>
<evidence type="ECO:0000256" key="11">
    <source>
        <dbReference type="ARBA" id="ARBA00045497"/>
    </source>
</evidence>
<evidence type="ECO:0000256" key="3">
    <source>
        <dbReference type="ARBA" id="ARBA00022448"/>
    </source>
</evidence>
<evidence type="ECO:0000256" key="6">
    <source>
        <dbReference type="ARBA" id="ARBA00022842"/>
    </source>
</evidence>
<keyword evidence="7 12" id="KW-1133">Transmembrane helix</keyword>
<keyword evidence="5 12" id="KW-0812">Transmembrane</keyword>
<dbReference type="GO" id="GO:0000287">
    <property type="term" value="F:magnesium ion binding"/>
    <property type="evidence" value="ECO:0007669"/>
    <property type="project" value="TreeGrafter"/>
</dbReference>
<evidence type="ECO:0000256" key="9">
    <source>
        <dbReference type="ARBA" id="ARBA00023136"/>
    </source>
</evidence>
<dbReference type="GO" id="GO:0015087">
    <property type="term" value="F:cobalt ion transmembrane transporter activity"/>
    <property type="evidence" value="ECO:0007669"/>
    <property type="project" value="TreeGrafter"/>
</dbReference>
<dbReference type="AlphaFoldDB" id="A0A841FNB0"/>
<evidence type="ECO:0000256" key="5">
    <source>
        <dbReference type="ARBA" id="ARBA00022692"/>
    </source>
</evidence>
<evidence type="ECO:0000256" key="12">
    <source>
        <dbReference type="SAM" id="Phobius"/>
    </source>
</evidence>
<comment type="similarity">
    <text evidence="2">Belongs to the CorA metal ion transporter (MIT) (TC 1.A.35) family.</text>
</comment>
<evidence type="ECO:0000256" key="7">
    <source>
        <dbReference type="ARBA" id="ARBA00022989"/>
    </source>
</evidence>
<keyword evidence="9 12" id="KW-0472">Membrane</keyword>
<proteinExistence type="inferred from homology"/>
<gene>
    <name evidence="13" type="ORF">HNR73_002561</name>
</gene>
<evidence type="ECO:0000256" key="10">
    <source>
        <dbReference type="ARBA" id="ARBA00034269"/>
    </source>
</evidence>
<keyword evidence="3" id="KW-0813">Transport</keyword>
<feature type="transmembrane region" description="Helical" evidence="12">
    <location>
        <begin position="267"/>
        <end position="286"/>
    </location>
</feature>
<feature type="transmembrane region" description="Helical" evidence="12">
    <location>
        <begin position="298"/>
        <end position="315"/>
    </location>
</feature>
<dbReference type="SUPFAM" id="SSF143865">
    <property type="entry name" value="CorA soluble domain-like"/>
    <property type="match status" value="1"/>
</dbReference>
<keyword evidence="6" id="KW-0460">Magnesium</keyword>
<dbReference type="RefSeq" id="WP_184787578.1">
    <property type="nucleotide sequence ID" value="NZ_BONT01000068.1"/>
</dbReference>
<comment type="caution">
    <text evidence="13">The sequence shown here is derived from an EMBL/GenBank/DDBJ whole genome shotgun (WGS) entry which is preliminary data.</text>
</comment>
<evidence type="ECO:0000256" key="8">
    <source>
        <dbReference type="ARBA" id="ARBA00023065"/>
    </source>
</evidence>
<evidence type="ECO:0000256" key="1">
    <source>
        <dbReference type="ARBA" id="ARBA00004651"/>
    </source>
</evidence>
<dbReference type="GO" id="GO:0050897">
    <property type="term" value="F:cobalt ion binding"/>
    <property type="evidence" value="ECO:0007669"/>
    <property type="project" value="TreeGrafter"/>
</dbReference>
<comment type="subcellular location">
    <subcellularLocation>
        <location evidence="1">Cell membrane</location>
        <topology evidence="1">Multi-pass membrane protein</topology>
    </subcellularLocation>
</comment>
<keyword evidence="4" id="KW-1003">Cell membrane</keyword>
<keyword evidence="8" id="KW-0406">Ion transport</keyword>
<comment type="catalytic activity">
    <reaction evidence="10">
        <text>Mg(2+)(in) = Mg(2+)(out)</text>
        <dbReference type="Rhea" id="RHEA:29827"/>
        <dbReference type="ChEBI" id="CHEBI:18420"/>
    </reaction>
</comment>
<evidence type="ECO:0000313" key="14">
    <source>
        <dbReference type="Proteomes" id="UP000548476"/>
    </source>
</evidence>
<dbReference type="GO" id="GO:0015095">
    <property type="term" value="F:magnesium ion transmembrane transporter activity"/>
    <property type="evidence" value="ECO:0007669"/>
    <property type="project" value="TreeGrafter"/>
</dbReference>
<dbReference type="InterPro" id="IPR045861">
    <property type="entry name" value="CorA_cytoplasmic_dom"/>
</dbReference>
<dbReference type="InterPro" id="IPR002523">
    <property type="entry name" value="MgTranspt_CorA/ZnTranspt_ZntB"/>
</dbReference>
<evidence type="ECO:0000256" key="4">
    <source>
        <dbReference type="ARBA" id="ARBA00022475"/>
    </source>
</evidence>
<keyword evidence="14" id="KW-1185">Reference proteome</keyword>
<dbReference type="GO" id="GO:0005886">
    <property type="term" value="C:plasma membrane"/>
    <property type="evidence" value="ECO:0007669"/>
    <property type="project" value="UniProtKB-SubCell"/>
</dbReference>
<dbReference type="Pfam" id="PF01544">
    <property type="entry name" value="CorA"/>
    <property type="match status" value="1"/>
</dbReference>
<comment type="function">
    <text evidence="11">Mediates influx of magnesium ions. Alternates between open and closed states. Activated by low cytoplasmic Mg(2+) levels. Inactive when cytoplasmic Mg(2+) levels are high.</text>
</comment>
<reference evidence="13 14" key="1">
    <citation type="submission" date="2020-08" db="EMBL/GenBank/DDBJ databases">
        <title>Genomic Encyclopedia of Type Strains, Phase IV (KMG-IV): sequencing the most valuable type-strain genomes for metagenomic binning, comparative biology and taxonomic classification.</title>
        <authorList>
            <person name="Goeker M."/>
        </authorList>
    </citation>
    <scope>NUCLEOTIDE SEQUENCE [LARGE SCALE GENOMIC DNA]</scope>
    <source>
        <strain evidence="13 14">YIM 65646</strain>
    </source>
</reference>
<evidence type="ECO:0000256" key="2">
    <source>
        <dbReference type="ARBA" id="ARBA00009765"/>
    </source>
</evidence>
<dbReference type="Gene3D" id="3.30.460.20">
    <property type="entry name" value="CorA soluble domain-like"/>
    <property type="match status" value="1"/>
</dbReference>
<dbReference type="PANTHER" id="PTHR46494">
    <property type="entry name" value="CORA FAMILY METAL ION TRANSPORTER (EUROFUNG)"/>
    <property type="match status" value="1"/>
</dbReference>
<dbReference type="EMBL" id="JACHGT010000005">
    <property type="protein sequence ID" value="MBB6034707.1"/>
    <property type="molecule type" value="Genomic_DNA"/>
</dbReference>
<sequence length="324" mass="35973">MAYLSTAYKAGRRVEHAGEPVDALDKVADARGGFVWVDMVSPTSEEFEKVTDQLGIGGLTLEDLSYHRPRHAIEQINGLLVITLKGFSRTGEETTNLATVSMHICVTSKAVVTVHKTADGLLAGIRRRLEGRTKLLSCGPDAVLQAICDEVVAGYDRISHDIEGDIIELERDVFDTKASHPVDEIYSLKRKVLYLRRVEDPLHSVLADLARGDVEVHKGTVDHFQHTLDRLDRVDNTIDGLNELITSILQAHLAQVAVQQNSDMRKISSWAAIIAVPTMIAGLYGMNFDFMPETKWKVGYPGAVVVMLIACWIVYRRLKKSGWL</sequence>
<dbReference type="CDD" id="cd12830">
    <property type="entry name" value="MtCorA-like"/>
    <property type="match status" value="1"/>
</dbReference>
<dbReference type="PANTHER" id="PTHR46494:SF1">
    <property type="entry name" value="CORA FAMILY METAL ION TRANSPORTER (EUROFUNG)"/>
    <property type="match status" value="1"/>
</dbReference>
<organism evidence="13 14">
    <name type="scientific">Phytomonospora endophytica</name>
    <dbReference type="NCBI Taxonomy" id="714109"/>
    <lineage>
        <taxon>Bacteria</taxon>
        <taxon>Bacillati</taxon>
        <taxon>Actinomycetota</taxon>
        <taxon>Actinomycetes</taxon>
        <taxon>Micromonosporales</taxon>
        <taxon>Micromonosporaceae</taxon>
        <taxon>Phytomonospora</taxon>
    </lineage>
</organism>
<evidence type="ECO:0000313" key="13">
    <source>
        <dbReference type="EMBL" id="MBB6034707.1"/>
    </source>
</evidence>
<name>A0A841FNB0_9ACTN</name>
<dbReference type="FunFam" id="1.20.58.340:FF:000004">
    <property type="entry name" value="Magnesium transport protein CorA"/>
    <property type="match status" value="1"/>
</dbReference>
<accession>A0A841FNB0</accession>